<gene>
    <name evidence="2" type="primary">PLESTBF000184</name>
    <name evidence="2" type="ORF">PLESTB_000343200</name>
</gene>
<protein>
    <submittedName>
        <fullName evidence="2">Uncharacterized protein</fullName>
    </submittedName>
</protein>
<dbReference type="EMBL" id="BRXU01000003">
    <property type="protein sequence ID" value="GLC50111.1"/>
    <property type="molecule type" value="Genomic_DNA"/>
</dbReference>
<dbReference type="Proteomes" id="UP001165080">
    <property type="component" value="Unassembled WGS sequence"/>
</dbReference>
<feature type="compositionally biased region" description="Low complexity" evidence="1">
    <location>
        <begin position="9"/>
        <end position="23"/>
    </location>
</feature>
<name>A0A9W6BDF1_9CHLO</name>
<dbReference type="AlphaFoldDB" id="A0A9W6BDF1"/>
<reference evidence="2 3" key="1">
    <citation type="journal article" date="2023" name="Commun. Biol.">
        <title>Reorganization of the ancestral sex-determining regions during the evolution of trioecy in Pleodorina starrii.</title>
        <authorList>
            <person name="Takahashi K."/>
            <person name="Suzuki S."/>
            <person name="Kawai-Toyooka H."/>
            <person name="Yamamoto K."/>
            <person name="Hamaji T."/>
            <person name="Ootsuki R."/>
            <person name="Yamaguchi H."/>
            <person name="Kawachi M."/>
            <person name="Higashiyama T."/>
            <person name="Nozaki H."/>
        </authorList>
    </citation>
    <scope>NUCLEOTIDE SEQUENCE [LARGE SCALE GENOMIC DNA]</scope>
    <source>
        <strain evidence="2 3">NIES-4479</strain>
    </source>
</reference>
<comment type="caution">
    <text evidence="2">The sequence shown here is derived from an EMBL/GenBank/DDBJ whole genome shotgun (WGS) entry which is preliminary data.</text>
</comment>
<evidence type="ECO:0000256" key="1">
    <source>
        <dbReference type="SAM" id="MobiDB-lite"/>
    </source>
</evidence>
<feature type="region of interest" description="Disordered" evidence="1">
    <location>
        <begin position="1"/>
        <end position="48"/>
    </location>
</feature>
<sequence length="166" mass="16211">MGDSGGGAAAAAAAGQGAATAPADVEPKGGGQTAPDGSDGGSSAAAPPRVRICSTGRRAAQSKKGGFVKSLTGVEQVGSLCAALLWRRRRGPSVAPVRGPSTTGAVAVLFGLANSVPSGSLPLIYLPDVNRLSTEMLDAVDGVAQRRDGGGGGRRPFAAACRCAPS</sequence>
<accession>A0A9W6BDF1</accession>
<organism evidence="2 3">
    <name type="scientific">Pleodorina starrii</name>
    <dbReference type="NCBI Taxonomy" id="330485"/>
    <lineage>
        <taxon>Eukaryota</taxon>
        <taxon>Viridiplantae</taxon>
        <taxon>Chlorophyta</taxon>
        <taxon>core chlorophytes</taxon>
        <taxon>Chlorophyceae</taxon>
        <taxon>CS clade</taxon>
        <taxon>Chlamydomonadales</taxon>
        <taxon>Volvocaceae</taxon>
        <taxon>Pleodorina</taxon>
    </lineage>
</organism>
<keyword evidence="3" id="KW-1185">Reference proteome</keyword>
<evidence type="ECO:0000313" key="2">
    <source>
        <dbReference type="EMBL" id="GLC50111.1"/>
    </source>
</evidence>
<evidence type="ECO:0000313" key="3">
    <source>
        <dbReference type="Proteomes" id="UP001165080"/>
    </source>
</evidence>
<proteinExistence type="predicted"/>